<evidence type="ECO:0000256" key="1">
    <source>
        <dbReference type="SAM" id="SignalP"/>
    </source>
</evidence>
<accession>A0A915CQ26</accession>
<dbReference type="AlphaFoldDB" id="A0A915CQ26"/>
<dbReference type="Proteomes" id="UP000887574">
    <property type="component" value="Unplaced"/>
</dbReference>
<proteinExistence type="predicted"/>
<evidence type="ECO:0000313" key="3">
    <source>
        <dbReference type="WBParaSite" id="jg11428"/>
    </source>
</evidence>
<organism evidence="2 3">
    <name type="scientific">Ditylenchus dipsaci</name>
    <dbReference type="NCBI Taxonomy" id="166011"/>
    <lineage>
        <taxon>Eukaryota</taxon>
        <taxon>Metazoa</taxon>
        <taxon>Ecdysozoa</taxon>
        <taxon>Nematoda</taxon>
        <taxon>Chromadorea</taxon>
        <taxon>Rhabditida</taxon>
        <taxon>Tylenchina</taxon>
        <taxon>Tylenchomorpha</taxon>
        <taxon>Sphaerularioidea</taxon>
        <taxon>Anguinidae</taxon>
        <taxon>Anguininae</taxon>
        <taxon>Ditylenchus</taxon>
    </lineage>
</organism>
<evidence type="ECO:0000313" key="2">
    <source>
        <dbReference type="Proteomes" id="UP000887574"/>
    </source>
</evidence>
<dbReference type="WBParaSite" id="jg11428">
    <property type="protein sequence ID" value="jg11428"/>
    <property type="gene ID" value="jg11428"/>
</dbReference>
<reference evidence="3" key="1">
    <citation type="submission" date="2022-11" db="UniProtKB">
        <authorList>
            <consortium name="WormBaseParasite"/>
        </authorList>
    </citation>
    <scope>IDENTIFICATION</scope>
</reference>
<feature type="chain" id="PRO_5037965866" evidence="1">
    <location>
        <begin position="32"/>
        <end position="231"/>
    </location>
</feature>
<keyword evidence="2" id="KW-1185">Reference proteome</keyword>
<name>A0A915CQ26_9BILA</name>
<feature type="signal peptide" evidence="1">
    <location>
        <begin position="1"/>
        <end position="31"/>
    </location>
</feature>
<keyword evidence="1" id="KW-0732">Signal</keyword>
<sequence length="231" mass="27078">MLAESMDSCCKFSMPVGVELWLLLLLLASKAVEELGKIDKQPTAYFLKPGFNSHCKFWFPPKNTCPVIEVFVEPTLFGRSAFCTYHYEMHWWFNVEQETDKIRRILKLDKSLLGCDMDHLNTLGIPWTKQQKWFIPFGNQKLSGRRKRLENISINPGTNEVLEHFFVKDYEKERLGELAEYTWIACRRSADTLLYHKALDKLTNTSDQELIQIGEENFKTRRKPENGFETD</sequence>
<protein>
    <submittedName>
        <fullName evidence="3">Uncharacterized protein</fullName>
    </submittedName>
</protein>